<dbReference type="InterPro" id="IPR016024">
    <property type="entry name" value="ARM-type_fold"/>
</dbReference>
<sequence length="2107" mass="232958">MEMELEPRVKALPYKIKGISRESPSQKAPNVLDLDLRTHWSTGTNTKEWIVLELEEPCLLSHIRIHNKSVLEWEIAVGLRYKPEAFVKVRPRCEAPRRDMLYPVNYTPCRYVRISCLRGNPIAIFFIQLIGVSIAGLEPEFQPVVDYLLPHIMSHKQEPHDMHLQLLQDITSRLQAFLPQLESDLSNYSEASESNTRFLAMLAGPLYPILNIVTEREAAKSASGFLDSDTSRNGQGITLMVSSNFEAQPRRSRSPSQVAQPTASIVAFRPDAVFMLLRKAYKDPHLGLVSRLASRVLWRLTEPISSVEASIIFCEQPSSSISVETEKSDASAHISLMDCSSLFGDEFKIPVDSWDTSCLNILDIAAVEEGIMHVLFACASQPPLCSKLANGRPDLWSVLPLVQALLPALRPSIGSSTEHIDDSFLPWKQPLVQHALSQIVAVSMSSTYRPLLEACAGYLSSYSPAHAKAASVLIDLCSGPLAPWLSAVVGKVDLTIELLEDLLGTIQGSHNSPGRARAALKYIILALSGHVDDVIALYKEVKHKLLFLLEMLEPFLDPAITAVKNTIAFGDVASVFLDKQEQACVIALNIIRTAVRRSAVLPPLESEWRRGSAAPSVLLSILAPHMPLPPEIDNCKFSAAKGAERESSSISYSSTPPRYGTSYKPQIEDEAEGKSDVSEGNMKMEITEDASLLFAPAVLKHAILKNSPSPSEGSSADSQTSQSNKDGKPPNEKSANNQLPSGSILDVGFADEYFNLQADYLQLVNHQDCELRASEFHRLALELHSQHEVSPESHNAAIDALLLAAECYINPFFVLAFREPPKLASRLNISKEAMLPTDHISYAKGQTKRSNGLETIALLESKRDKNVLQILLQAAELDREYCNRTANEEYPQDIEQDEGHCLKILPEDVQSSDAVTLVRQNQALLCHFIVRQLQSKQHTMHEILMQSLLFLLHSATELFCPPESVVDIILGFSEHLNGLLTSFYYQLKDGNLQLDLERTHELKRRWVLLQRLVVASSGGDDGKSSRMRSRNEFCFRSLVPPSSWIKKISKFSTCASPLVRFVGWMALSRHAKNYLKEGLFLASDLSQLTSLLSIFADELAWVNNLANQKDNEEISEALMGLAGVNQNAPASGGSDSSVSEGFLQVIYPDIHKFFPNMKQQFGVFGETILEAVGLQLKSLPPCAVPDALCWFSDLCLWPFAETERGLQFSGKNTRSLKGYAANNAKSIILYLLEAIVVEHMEAIVPEIPRVVQVLLSLCKSSYCDVGFLDSALRLLKPLISYVSGKVLADEIESPEGSTCMNFESLCFSALFSYIGCGSQVQDGSVDKSYQGALMIFILGSLFPDFSFLRRKEILHSLLWWADFAHFEPTSSFSDYLCAFQNLLNSCNSMLVYCLNEFGIYISVPLSPSAGKSAILCPDKSGDHSNSGEIDHSNNENGISERRVHSLKCFSCVEEVKLFSEGLQALISKLSQTVELCWNLHPQLTKRLAQTLATCILNLKCLLSICQSAGSSTDDLSLTIAINSIEGLMHTKTALEGLAEVAIALQKSHCWQVAALMLDYLLGLPSQFGLDHVVSSACWAIKHACLHAPKISWRLQSGKWMSSLLDRGLSNLPSEAVSSLVDMFCTMLENSEPELCSVALQLLERLVESTSIGKEGGISQGDGDNVLAQADIPVPESVMSDLVASTWDRIAGLASSEPSVSLKTQALRLLSGFIPFTKRQQLQSFLSSAHTLLPWLSKLGYSLSNWTVTRLSLALLASACLYSPIEDITLIPQSVWKNLEAIGASKSDGGAGAPEKIACQALCQLRVGEEDAKEVLKGVFVLRSGKEPINPDFGGTRESILQVAPYSKDVTQRLQQVKAEIYALEKTKLREEIAARRQKKFLTRRARQKFLEEVALREIKLLQELDRERTAEAEHEVERQRLLEHERAKTRELRHNLEMEMEKRAQREIQRELEQRESGVRPSRREYSSSTPSSRPRERYRERDNVKASTRGLEGGGSEPSTAPTPSSTVPPPLNQQTVVLAGSRSYSGSIPAILHHRDHEESGEGSRDSGDAGSVGDPEVGLGSDVFGPGFSTGVRHGGRGGKPRQMVERRERDGGRREGKWERKHS</sequence>
<protein>
    <submittedName>
        <fullName evidence="2">Uncharacterized protein</fullName>
    </submittedName>
</protein>
<feature type="compositionally biased region" description="Basic and acidic residues" evidence="1">
    <location>
        <begin position="2086"/>
        <end position="2107"/>
    </location>
</feature>
<evidence type="ECO:0000256" key="1">
    <source>
        <dbReference type="SAM" id="MobiDB-lite"/>
    </source>
</evidence>
<dbReference type="InterPro" id="IPR008979">
    <property type="entry name" value="Galactose-bd-like_sf"/>
</dbReference>
<dbReference type="STRING" id="13333.U5CZW6"/>
<dbReference type="SUPFAM" id="SSF49785">
    <property type="entry name" value="Galactose-binding domain-like"/>
    <property type="match status" value="1"/>
</dbReference>
<dbReference type="Gramene" id="ERN15714">
    <property type="protein sequence ID" value="ERN15714"/>
    <property type="gene ID" value="AMTR_s00048p00233710"/>
</dbReference>
<keyword evidence="3" id="KW-1185">Reference proteome</keyword>
<dbReference type="Gene3D" id="2.60.120.260">
    <property type="entry name" value="Galactose-binding domain-like"/>
    <property type="match status" value="1"/>
</dbReference>
<feature type="compositionally biased region" description="Basic and acidic residues" evidence="1">
    <location>
        <begin position="1932"/>
        <end position="1966"/>
    </location>
</feature>
<dbReference type="PANTHER" id="PTHR35833:SF1">
    <property type="entry name" value="GALACTOSE-BINDING DOMAIN-CONTAINING PROTEIN"/>
    <property type="match status" value="1"/>
</dbReference>
<gene>
    <name evidence="2" type="ORF">AMTR_s00048p00233710</name>
</gene>
<feature type="region of interest" description="Disordered" evidence="1">
    <location>
        <begin position="705"/>
        <end position="740"/>
    </location>
</feature>
<dbReference type="eggNOG" id="ENOG502QQZW">
    <property type="taxonomic scope" value="Eukaryota"/>
</dbReference>
<dbReference type="OMA" id="FACASQP"/>
<dbReference type="HOGENOM" id="CLU_001655_0_0_1"/>
<feature type="compositionally biased region" description="Basic and acidic residues" evidence="1">
    <location>
        <begin position="2035"/>
        <end position="2050"/>
    </location>
</feature>
<evidence type="ECO:0000313" key="3">
    <source>
        <dbReference type="Proteomes" id="UP000017836"/>
    </source>
</evidence>
<dbReference type="EMBL" id="KI392502">
    <property type="protein sequence ID" value="ERN15714.1"/>
    <property type="molecule type" value="Genomic_DNA"/>
</dbReference>
<feature type="compositionally biased region" description="Low complexity" evidence="1">
    <location>
        <begin position="707"/>
        <end position="718"/>
    </location>
</feature>
<feature type="compositionally biased region" description="Basic and acidic residues" evidence="1">
    <location>
        <begin position="1974"/>
        <end position="1985"/>
    </location>
</feature>
<reference evidence="3" key="1">
    <citation type="journal article" date="2013" name="Science">
        <title>The Amborella genome and the evolution of flowering plants.</title>
        <authorList>
            <consortium name="Amborella Genome Project"/>
        </authorList>
    </citation>
    <scope>NUCLEOTIDE SEQUENCE [LARGE SCALE GENOMIC DNA]</scope>
</reference>
<feature type="region of interest" description="Disordered" evidence="1">
    <location>
        <begin position="1932"/>
        <end position="2107"/>
    </location>
</feature>
<dbReference type="Proteomes" id="UP000017836">
    <property type="component" value="Unassembled WGS sequence"/>
</dbReference>
<feature type="compositionally biased region" description="Polar residues" evidence="1">
    <location>
        <begin position="2014"/>
        <end position="2028"/>
    </location>
</feature>
<name>U5CZW6_AMBTC</name>
<evidence type="ECO:0000313" key="2">
    <source>
        <dbReference type="EMBL" id="ERN15714.1"/>
    </source>
</evidence>
<feature type="region of interest" description="Disordered" evidence="1">
    <location>
        <begin position="646"/>
        <end position="679"/>
    </location>
</feature>
<accession>U5CZW6</accession>
<dbReference type="SUPFAM" id="SSF48371">
    <property type="entry name" value="ARM repeat"/>
    <property type="match status" value="1"/>
</dbReference>
<organism evidence="2 3">
    <name type="scientific">Amborella trichopoda</name>
    <dbReference type="NCBI Taxonomy" id="13333"/>
    <lineage>
        <taxon>Eukaryota</taxon>
        <taxon>Viridiplantae</taxon>
        <taxon>Streptophyta</taxon>
        <taxon>Embryophyta</taxon>
        <taxon>Tracheophyta</taxon>
        <taxon>Spermatophyta</taxon>
        <taxon>Magnoliopsida</taxon>
        <taxon>Amborellales</taxon>
        <taxon>Amborellaceae</taxon>
        <taxon>Amborella</taxon>
    </lineage>
</organism>
<dbReference type="PANTHER" id="PTHR35833">
    <property type="entry name" value="GALACTOSE-BINDING DOMAIN-LIKE, ARMADILLO-TYPE FOLD PROTEIN-RELATED"/>
    <property type="match status" value="1"/>
</dbReference>
<proteinExistence type="predicted"/>